<evidence type="ECO:0000256" key="16">
    <source>
        <dbReference type="SAM" id="SignalP"/>
    </source>
</evidence>
<dbReference type="Gene3D" id="2.60.410.10">
    <property type="entry name" value="D-Ala-D-Ala carboxypeptidase, C-terminal domain"/>
    <property type="match status" value="1"/>
</dbReference>
<keyword evidence="11" id="KW-0961">Cell wall biogenesis/degradation</keyword>
<feature type="active site" description="Proton acceptor" evidence="13">
    <location>
        <position position="75"/>
    </location>
</feature>
<evidence type="ECO:0000256" key="7">
    <source>
        <dbReference type="ARBA" id="ARBA00022729"/>
    </source>
</evidence>
<dbReference type="RefSeq" id="WP_034527126.1">
    <property type="nucleotide sequence ID" value="NZ_BBJM01000009.1"/>
</dbReference>
<proteinExistence type="inferred from homology"/>
<dbReference type="PANTHER" id="PTHR21581:SF11">
    <property type="entry name" value="D-ALANYL-D-ALANINE CARBOXYPEPTIDASE DACA"/>
    <property type="match status" value="1"/>
</dbReference>
<evidence type="ECO:0000256" key="9">
    <source>
        <dbReference type="ARBA" id="ARBA00022960"/>
    </source>
</evidence>
<comment type="pathway">
    <text evidence="2">Cell wall biogenesis; peptidoglycan biosynthesis.</text>
</comment>
<comment type="function">
    <text evidence="1">Removes C-terminal D-alanyl residues from sugar-peptide cell wall precursors.</text>
</comment>
<dbReference type="GO" id="GO:0009002">
    <property type="term" value="F:serine-type D-Ala-D-Ala carboxypeptidase activity"/>
    <property type="evidence" value="ECO:0007669"/>
    <property type="project" value="UniProtKB-EC"/>
</dbReference>
<evidence type="ECO:0000256" key="8">
    <source>
        <dbReference type="ARBA" id="ARBA00022801"/>
    </source>
</evidence>
<accession>A0A081BHV8</accession>
<keyword evidence="7 16" id="KW-0732">Signal</keyword>
<evidence type="ECO:0000256" key="13">
    <source>
        <dbReference type="PIRSR" id="PIRSR618044-1"/>
    </source>
</evidence>
<sequence length="438" mass="47325">MFKSVKKLGTILATTLMVATAGVSLPTATTEAATAEAVTTVNLKAKAGLAIDAKTGQILYDKNSKQVLPAASMSKLLAIYIVLENIHSGKLKWDQKISIDNTIYKMSQNKELSNVSLRKDKTYTVKELYQASVIYSANAAITALGNAISGTPHAFVNQMRSTAKKLGIKDAKIYSASGLTNKQVGDAGYDDVADSAENEFSARDMGKLSMALLNKYPEVLETTSITRLSFQKGTDDEIKMENWNWMLPGLAKAYKELPVDGLKTGTSDAAGANFTGTVKKNGHRIITVVMGASHKSDTDTSRFTQTQHLMSYVFQNFKTVTYKSSQIDGVKSVTSGNAKETTVKTNFKTPLTLWIRDNQVASNATGSIKIKKSLNKDNKLIAPVKKGQTIGTANVSLKGDKLGFVSGKMSASTPVTAATKVEKANIFVRMWRGLISLF</sequence>
<keyword evidence="8" id="KW-0378">Hydrolase</keyword>
<keyword evidence="9" id="KW-0133">Cell shape</keyword>
<dbReference type="eggNOG" id="COG1686">
    <property type="taxonomic scope" value="Bacteria"/>
</dbReference>
<dbReference type="Pfam" id="PF07943">
    <property type="entry name" value="PBP5_C"/>
    <property type="match status" value="1"/>
</dbReference>
<dbReference type="STRING" id="1291743.LOSG293_090510"/>
<organism evidence="18 19">
    <name type="scientific">Secundilactobacillus oryzae JCM 18671</name>
    <dbReference type="NCBI Taxonomy" id="1291743"/>
    <lineage>
        <taxon>Bacteria</taxon>
        <taxon>Bacillati</taxon>
        <taxon>Bacillota</taxon>
        <taxon>Bacilli</taxon>
        <taxon>Lactobacillales</taxon>
        <taxon>Lactobacillaceae</taxon>
        <taxon>Secundilactobacillus</taxon>
    </lineage>
</organism>
<comment type="caution">
    <text evidence="18">The sequence shown here is derived from an EMBL/GenBank/DDBJ whole genome shotgun (WGS) entry which is preliminary data.</text>
</comment>
<evidence type="ECO:0000256" key="14">
    <source>
        <dbReference type="PIRSR" id="PIRSR618044-2"/>
    </source>
</evidence>
<evidence type="ECO:0000256" key="11">
    <source>
        <dbReference type="ARBA" id="ARBA00023316"/>
    </source>
</evidence>
<dbReference type="Proteomes" id="UP000028700">
    <property type="component" value="Unassembled WGS sequence"/>
</dbReference>
<evidence type="ECO:0000256" key="15">
    <source>
        <dbReference type="RuleBase" id="RU004016"/>
    </source>
</evidence>
<feature type="signal peptide" evidence="16">
    <location>
        <begin position="1"/>
        <end position="21"/>
    </location>
</feature>
<keyword evidence="5 18" id="KW-0121">Carboxypeptidase</keyword>
<dbReference type="InterPro" id="IPR018044">
    <property type="entry name" value="Peptidase_S11"/>
</dbReference>
<evidence type="ECO:0000256" key="1">
    <source>
        <dbReference type="ARBA" id="ARBA00003217"/>
    </source>
</evidence>
<reference evidence="18" key="1">
    <citation type="journal article" date="2014" name="Genome Announc.">
        <title>Draft Genome Sequence of Lactobacillus oryzae Strain SG293T.</title>
        <authorList>
            <person name="Tanizawa Y."/>
            <person name="Fujisawa T."/>
            <person name="Mochizuki T."/>
            <person name="Kaminuma E."/>
            <person name="Nakamura Y."/>
            <person name="Tohno M."/>
        </authorList>
    </citation>
    <scope>NUCLEOTIDE SEQUENCE [LARGE SCALE GENOMIC DNA]</scope>
    <source>
        <strain evidence="18">SG293</strain>
    </source>
</reference>
<evidence type="ECO:0000256" key="6">
    <source>
        <dbReference type="ARBA" id="ARBA00022670"/>
    </source>
</evidence>
<gene>
    <name evidence="18" type="ORF">LOSG293_090510</name>
</gene>
<feature type="active site" evidence="13">
    <location>
        <position position="136"/>
    </location>
</feature>
<dbReference type="GO" id="GO:0008360">
    <property type="term" value="P:regulation of cell shape"/>
    <property type="evidence" value="ECO:0007669"/>
    <property type="project" value="UniProtKB-KW"/>
</dbReference>
<dbReference type="SUPFAM" id="SSF56601">
    <property type="entry name" value="beta-lactamase/transpeptidase-like"/>
    <property type="match status" value="1"/>
</dbReference>
<dbReference type="SMART" id="SM00936">
    <property type="entry name" value="PBP5_C"/>
    <property type="match status" value="1"/>
</dbReference>
<dbReference type="GO" id="GO:0006508">
    <property type="term" value="P:proteolysis"/>
    <property type="evidence" value="ECO:0007669"/>
    <property type="project" value="UniProtKB-KW"/>
</dbReference>
<keyword evidence="10" id="KW-0573">Peptidoglycan synthesis</keyword>
<dbReference type="PANTHER" id="PTHR21581">
    <property type="entry name" value="D-ALANYL-D-ALANINE CARBOXYPEPTIDASE"/>
    <property type="match status" value="1"/>
</dbReference>
<dbReference type="SUPFAM" id="SSF69189">
    <property type="entry name" value="Penicillin-binding protein associated domain"/>
    <property type="match status" value="1"/>
</dbReference>
<dbReference type="PRINTS" id="PR00725">
    <property type="entry name" value="DADACBPTASE1"/>
</dbReference>
<evidence type="ECO:0000256" key="5">
    <source>
        <dbReference type="ARBA" id="ARBA00022645"/>
    </source>
</evidence>
<dbReference type="InterPro" id="IPR012907">
    <property type="entry name" value="Peptidase_S11_C"/>
</dbReference>
<evidence type="ECO:0000259" key="17">
    <source>
        <dbReference type="SMART" id="SM00936"/>
    </source>
</evidence>
<evidence type="ECO:0000256" key="3">
    <source>
        <dbReference type="ARBA" id="ARBA00007164"/>
    </source>
</evidence>
<evidence type="ECO:0000256" key="12">
    <source>
        <dbReference type="ARBA" id="ARBA00034000"/>
    </source>
</evidence>
<evidence type="ECO:0000313" key="19">
    <source>
        <dbReference type="Proteomes" id="UP000028700"/>
    </source>
</evidence>
<evidence type="ECO:0000256" key="2">
    <source>
        <dbReference type="ARBA" id="ARBA00004752"/>
    </source>
</evidence>
<dbReference type="UniPathway" id="UPA00219"/>
<dbReference type="InterPro" id="IPR001967">
    <property type="entry name" value="Peptidase_S11_N"/>
</dbReference>
<feature type="active site" description="Acyl-ester intermediate" evidence="13">
    <location>
        <position position="72"/>
    </location>
</feature>
<feature type="chain" id="PRO_5038331159" description="serine-type D-Ala-D-Ala carboxypeptidase" evidence="16">
    <location>
        <begin position="22"/>
        <end position="438"/>
    </location>
</feature>
<dbReference type="Pfam" id="PF00768">
    <property type="entry name" value="Peptidase_S11"/>
    <property type="match status" value="1"/>
</dbReference>
<dbReference type="EMBL" id="BBJM01000009">
    <property type="protein sequence ID" value="GAK47626.1"/>
    <property type="molecule type" value="Genomic_DNA"/>
</dbReference>
<dbReference type="InterPro" id="IPR012338">
    <property type="entry name" value="Beta-lactam/transpept-like"/>
</dbReference>
<dbReference type="OrthoDB" id="9791132at2"/>
<dbReference type="InterPro" id="IPR037167">
    <property type="entry name" value="Peptidase_S11_C_sf"/>
</dbReference>
<dbReference type="AlphaFoldDB" id="A0A081BHV8"/>
<evidence type="ECO:0000256" key="10">
    <source>
        <dbReference type="ARBA" id="ARBA00022984"/>
    </source>
</evidence>
<feature type="domain" description="Peptidase S11 D-Ala-D-Ala carboxypeptidase A C-terminal" evidence="17">
    <location>
        <begin position="317"/>
        <end position="423"/>
    </location>
</feature>
<dbReference type="GO" id="GO:0009252">
    <property type="term" value="P:peptidoglycan biosynthetic process"/>
    <property type="evidence" value="ECO:0007669"/>
    <property type="project" value="UniProtKB-UniPathway"/>
</dbReference>
<dbReference type="Gene3D" id="3.40.710.10">
    <property type="entry name" value="DD-peptidase/beta-lactamase superfamily"/>
    <property type="match status" value="1"/>
</dbReference>
<evidence type="ECO:0000256" key="4">
    <source>
        <dbReference type="ARBA" id="ARBA00012448"/>
    </source>
</evidence>
<keyword evidence="6" id="KW-0645">Protease</keyword>
<comment type="similarity">
    <text evidence="3 15">Belongs to the peptidase S11 family.</text>
</comment>
<protein>
    <recommendedName>
        <fullName evidence="4">serine-type D-Ala-D-Ala carboxypeptidase</fullName>
        <ecNumber evidence="4">3.4.16.4</ecNumber>
    </recommendedName>
</protein>
<dbReference type="GO" id="GO:0071555">
    <property type="term" value="P:cell wall organization"/>
    <property type="evidence" value="ECO:0007669"/>
    <property type="project" value="UniProtKB-KW"/>
</dbReference>
<comment type="catalytic activity">
    <reaction evidence="12">
        <text>Preferential cleavage: (Ac)2-L-Lys-D-Ala-|-D-Ala. Also transpeptidation of peptidyl-alanyl moieties that are N-acyl substituents of D-alanine.</text>
        <dbReference type="EC" id="3.4.16.4"/>
    </reaction>
</comment>
<name>A0A081BHV8_9LACO</name>
<keyword evidence="19" id="KW-1185">Reference proteome</keyword>
<evidence type="ECO:0000313" key="18">
    <source>
        <dbReference type="EMBL" id="GAK47626.1"/>
    </source>
</evidence>
<dbReference type="InterPro" id="IPR015956">
    <property type="entry name" value="Peniciliin-bd_prot_C_sf"/>
</dbReference>
<feature type="binding site" evidence="14">
    <location>
        <position position="263"/>
    </location>
    <ligand>
        <name>substrate</name>
    </ligand>
</feature>
<dbReference type="EC" id="3.4.16.4" evidence="4"/>